<accession>A0A0N4XAL5</accession>
<reference evidence="3 4" key="2">
    <citation type="submission" date="2018-11" db="EMBL/GenBank/DDBJ databases">
        <authorList>
            <consortium name="Pathogen Informatics"/>
        </authorList>
    </citation>
    <scope>NUCLEOTIDE SEQUENCE [LARGE SCALE GENOMIC DNA]</scope>
    <source>
        <strain evidence="3 4">MHpl1</strain>
    </source>
</reference>
<feature type="compositionally biased region" description="Low complexity" evidence="2">
    <location>
        <begin position="47"/>
        <end position="60"/>
    </location>
</feature>
<sequence length="113" mass="12010">MKDVVDYWPSPPISFYKSLTVPKSAKALSFTEMPFWSSRGAPGPSVANGNRGPNGNAGRPGEPGYAGRSGPPDPPGYAGAPGRQGLTGSPAWPGRPAFMGYMRREKIDPHHFP</sequence>
<protein>
    <submittedName>
        <fullName evidence="5">Collagen alpha-1(I) chain-like</fullName>
    </submittedName>
</protein>
<dbReference type="Pfam" id="PF01391">
    <property type="entry name" value="Collagen"/>
    <property type="match status" value="1"/>
</dbReference>
<organism evidence="5">
    <name type="scientific">Haemonchus placei</name>
    <name type="common">Barber's pole worm</name>
    <dbReference type="NCBI Taxonomy" id="6290"/>
    <lineage>
        <taxon>Eukaryota</taxon>
        <taxon>Metazoa</taxon>
        <taxon>Ecdysozoa</taxon>
        <taxon>Nematoda</taxon>
        <taxon>Chromadorea</taxon>
        <taxon>Rhabditida</taxon>
        <taxon>Rhabditina</taxon>
        <taxon>Rhabditomorpha</taxon>
        <taxon>Strongyloidea</taxon>
        <taxon>Trichostrongylidae</taxon>
        <taxon>Haemonchus</taxon>
    </lineage>
</organism>
<evidence type="ECO:0000313" key="4">
    <source>
        <dbReference type="Proteomes" id="UP000268014"/>
    </source>
</evidence>
<name>A0A0N4XAL5_HAEPC</name>
<evidence type="ECO:0000313" key="3">
    <source>
        <dbReference type="EMBL" id="VDO89713.1"/>
    </source>
</evidence>
<keyword evidence="4" id="KW-1185">Reference proteome</keyword>
<dbReference type="InterPro" id="IPR008160">
    <property type="entry name" value="Collagen"/>
</dbReference>
<evidence type="ECO:0000313" key="5">
    <source>
        <dbReference type="WBParaSite" id="HPLM_0002141001-mRNA-1"/>
    </source>
</evidence>
<proteinExistence type="predicted"/>
<keyword evidence="1" id="KW-0677">Repeat</keyword>
<dbReference type="AlphaFoldDB" id="A0A0N4XAL5"/>
<dbReference type="WBParaSite" id="HPLM_0002141001-mRNA-1">
    <property type="protein sequence ID" value="HPLM_0002141001-mRNA-1"/>
    <property type="gene ID" value="HPLM_0002141001"/>
</dbReference>
<feature type="region of interest" description="Disordered" evidence="2">
    <location>
        <begin position="38"/>
        <end position="97"/>
    </location>
</feature>
<gene>
    <name evidence="3" type="ORF">HPLM_LOCUS21399</name>
</gene>
<dbReference type="EMBL" id="UZAF01023371">
    <property type="protein sequence ID" value="VDO89713.1"/>
    <property type="molecule type" value="Genomic_DNA"/>
</dbReference>
<dbReference type="Proteomes" id="UP000268014">
    <property type="component" value="Unassembled WGS sequence"/>
</dbReference>
<reference evidence="5" key="1">
    <citation type="submission" date="2017-02" db="UniProtKB">
        <authorList>
            <consortium name="WormBaseParasite"/>
        </authorList>
    </citation>
    <scope>IDENTIFICATION</scope>
</reference>
<evidence type="ECO:0000256" key="1">
    <source>
        <dbReference type="ARBA" id="ARBA00022737"/>
    </source>
</evidence>
<evidence type="ECO:0000256" key="2">
    <source>
        <dbReference type="SAM" id="MobiDB-lite"/>
    </source>
</evidence>